<organism evidence="2 3">
    <name type="scientific">Candidatus Galligastranaerophilus intestinavium</name>
    <dbReference type="NCBI Taxonomy" id="2840836"/>
    <lineage>
        <taxon>Bacteria</taxon>
        <taxon>Candidatus Galligastranaerophilus</taxon>
    </lineage>
</organism>
<sequence length="256" mass="28783">MSYPVYNQQQYMPQMVPAASCGAVSINIMNPTVGYTNPMTQQQYPNGIYQYPQASYYSQQPMQMPYPINYNNNVNNNSLNAVGDDKNQVPTPPAPNATNNEVKNTQEQKEPEKKEETKEKIPLTDDYIKSLENYLNSQDPKIRLMAAKDVLERFKEDSARKNDKALTALLNKTLQDPNSAVRFLALATLDAGYAKGDELTIKLLNNIKNDTQREHGEDSRLASQILLRLSAGDKVKFVPQDSQDVKTADSESKEVV</sequence>
<reference evidence="2" key="1">
    <citation type="submission" date="2020-10" db="EMBL/GenBank/DDBJ databases">
        <authorList>
            <person name="Gilroy R."/>
        </authorList>
    </citation>
    <scope>NUCLEOTIDE SEQUENCE</scope>
    <source>
        <strain evidence="2">CHK152-2871</strain>
    </source>
</reference>
<protein>
    <submittedName>
        <fullName evidence="2">HEAT repeat domain-containing protein</fullName>
    </submittedName>
</protein>
<dbReference type="Proteomes" id="UP000886865">
    <property type="component" value="Unassembled WGS sequence"/>
</dbReference>
<reference evidence="2" key="2">
    <citation type="journal article" date="2021" name="PeerJ">
        <title>Extensive microbial diversity within the chicken gut microbiome revealed by metagenomics and culture.</title>
        <authorList>
            <person name="Gilroy R."/>
            <person name="Ravi A."/>
            <person name="Getino M."/>
            <person name="Pursley I."/>
            <person name="Horton D.L."/>
            <person name="Alikhan N.F."/>
            <person name="Baker D."/>
            <person name="Gharbi K."/>
            <person name="Hall N."/>
            <person name="Watson M."/>
            <person name="Adriaenssens E.M."/>
            <person name="Foster-Nyarko E."/>
            <person name="Jarju S."/>
            <person name="Secka A."/>
            <person name="Antonio M."/>
            <person name="Oren A."/>
            <person name="Chaudhuri R.R."/>
            <person name="La Ragione R."/>
            <person name="Hildebrand F."/>
            <person name="Pallen M.J."/>
        </authorList>
    </citation>
    <scope>NUCLEOTIDE SEQUENCE</scope>
    <source>
        <strain evidence="2">CHK152-2871</strain>
    </source>
</reference>
<evidence type="ECO:0000256" key="1">
    <source>
        <dbReference type="SAM" id="MobiDB-lite"/>
    </source>
</evidence>
<feature type="compositionally biased region" description="Basic and acidic residues" evidence="1">
    <location>
        <begin position="104"/>
        <end position="121"/>
    </location>
</feature>
<gene>
    <name evidence="2" type="ORF">IAA86_04915</name>
</gene>
<accession>A0A9D1FIV4</accession>
<comment type="caution">
    <text evidence="2">The sequence shown here is derived from an EMBL/GenBank/DDBJ whole genome shotgun (WGS) entry which is preliminary data.</text>
</comment>
<dbReference type="SUPFAM" id="SSF48371">
    <property type="entry name" value="ARM repeat"/>
    <property type="match status" value="1"/>
</dbReference>
<evidence type="ECO:0000313" key="3">
    <source>
        <dbReference type="Proteomes" id="UP000886865"/>
    </source>
</evidence>
<dbReference type="InterPro" id="IPR016024">
    <property type="entry name" value="ARM-type_fold"/>
</dbReference>
<dbReference type="Gene3D" id="1.25.10.10">
    <property type="entry name" value="Leucine-rich Repeat Variant"/>
    <property type="match status" value="1"/>
</dbReference>
<dbReference type="AlphaFoldDB" id="A0A9D1FIV4"/>
<dbReference type="InterPro" id="IPR011989">
    <property type="entry name" value="ARM-like"/>
</dbReference>
<evidence type="ECO:0000313" key="2">
    <source>
        <dbReference type="EMBL" id="HIS74343.1"/>
    </source>
</evidence>
<name>A0A9D1FIV4_9BACT</name>
<feature type="compositionally biased region" description="Low complexity" evidence="1">
    <location>
        <begin position="68"/>
        <end position="80"/>
    </location>
</feature>
<dbReference type="EMBL" id="DVJQ01000042">
    <property type="protein sequence ID" value="HIS74343.1"/>
    <property type="molecule type" value="Genomic_DNA"/>
</dbReference>
<proteinExistence type="predicted"/>
<feature type="region of interest" description="Disordered" evidence="1">
    <location>
        <begin position="68"/>
        <end position="121"/>
    </location>
</feature>